<reference evidence="9" key="1">
    <citation type="submission" date="2023-10" db="EMBL/GenBank/DDBJ databases">
        <title>Chromosome-level genome of the transformable northern wattle, Acacia crassicarpa.</title>
        <authorList>
            <person name="Massaro I."/>
            <person name="Sinha N.R."/>
            <person name="Poethig S."/>
            <person name="Leichty A.R."/>
        </authorList>
    </citation>
    <scope>NUCLEOTIDE SEQUENCE</scope>
    <source>
        <strain evidence="9">Acra3RX</strain>
        <tissue evidence="9">Leaf</tissue>
    </source>
</reference>
<dbReference type="InterPro" id="IPR001128">
    <property type="entry name" value="Cyt_P450"/>
</dbReference>
<keyword evidence="4 7" id="KW-0479">Metal-binding</keyword>
<dbReference type="InterPro" id="IPR002401">
    <property type="entry name" value="Cyt_P450_E_grp-I"/>
</dbReference>
<evidence type="ECO:0000256" key="2">
    <source>
        <dbReference type="ARBA" id="ARBA00010617"/>
    </source>
</evidence>
<dbReference type="PANTHER" id="PTHR24286">
    <property type="entry name" value="CYTOCHROME P450 26"/>
    <property type="match status" value="1"/>
</dbReference>
<comment type="similarity">
    <text evidence="2 8">Belongs to the cytochrome P450 family.</text>
</comment>
<dbReference type="GO" id="GO:0010268">
    <property type="term" value="P:brassinosteroid homeostasis"/>
    <property type="evidence" value="ECO:0007669"/>
    <property type="project" value="TreeGrafter"/>
</dbReference>
<keyword evidence="5" id="KW-0472">Membrane</keyword>
<dbReference type="EMBL" id="JAWXYG010000010">
    <property type="protein sequence ID" value="KAK4260983.1"/>
    <property type="molecule type" value="Genomic_DNA"/>
</dbReference>
<evidence type="ECO:0000313" key="10">
    <source>
        <dbReference type="Proteomes" id="UP001293593"/>
    </source>
</evidence>
<dbReference type="Proteomes" id="UP001293593">
    <property type="component" value="Unassembled WGS sequence"/>
</dbReference>
<name>A0AAE1J2T7_9FABA</name>
<evidence type="ECO:0000256" key="6">
    <source>
        <dbReference type="ARBA" id="ARBA00023004"/>
    </source>
</evidence>
<dbReference type="InterPro" id="IPR017972">
    <property type="entry name" value="Cyt_P450_CS"/>
</dbReference>
<dbReference type="GO" id="GO:0004497">
    <property type="term" value="F:monooxygenase activity"/>
    <property type="evidence" value="ECO:0007669"/>
    <property type="project" value="UniProtKB-KW"/>
</dbReference>
<keyword evidence="10" id="KW-1185">Reference proteome</keyword>
<dbReference type="AlphaFoldDB" id="A0AAE1J2T7"/>
<proteinExistence type="inferred from homology"/>
<keyword evidence="5" id="KW-1133">Transmembrane helix</keyword>
<dbReference type="PROSITE" id="PS00086">
    <property type="entry name" value="CYTOCHROME_P450"/>
    <property type="match status" value="1"/>
</dbReference>
<dbReference type="Gene3D" id="1.10.630.10">
    <property type="entry name" value="Cytochrome P450"/>
    <property type="match status" value="1"/>
</dbReference>
<evidence type="ECO:0000256" key="3">
    <source>
        <dbReference type="ARBA" id="ARBA00022692"/>
    </source>
</evidence>
<dbReference type="GO" id="GO:0020037">
    <property type="term" value="F:heme binding"/>
    <property type="evidence" value="ECO:0007669"/>
    <property type="project" value="InterPro"/>
</dbReference>
<keyword evidence="3" id="KW-0812">Transmembrane</keyword>
<keyword evidence="6 7" id="KW-0408">Iron</keyword>
<dbReference type="GO" id="GO:0016132">
    <property type="term" value="P:brassinosteroid biosynthetic process"/>
    <property type="evidence" value="ECO:0007669"/>
    <property type="project" value="TreeGrafter"/>
</dbReference>
<dbReference type="PRINTS" id="PR00385">
    <property type="entry name" value="P450"/>
</dbReference>
<dbReference type="GO" id="GO:0016020">
    <property type="term" value="C:membrane"/>
    <property type="evidence" value="ECO:0007669"/>
    <property type="project" value="UniProtKB-SubCell"/>
</dbReference>
<dbReference type="GO" id="GO:0005506">
    <property type="term" value="F:iron ion binding"/>
    <property type="evidence" value="ECO:0007669"/>
    <property type="project" value="InterPro"/>
</dbReference>
<evidence type="ECO:0000256" key="4">
    <source>
        <dbReference type="ARBA" id="ARBA00022723"/>
    </source>
</evidence>
<dbReference type="GO" id="GO:0016125">
    <property type="term" value="P:sterol metabolic process"/>
    <property type="evidence" value="ECO:0007669"/>
    <property type="project" value="TreeGrafter"/>
</dbReference>
<keyword evidence="8" id="KW-0503">Monooxygenase</keyword>
<organism evidence="9 10">
    <name type="scientific">Acacia crassicarpa</name>
    <name type="common">northern wattle</name>
    <dbReference type="NCBI Taxonomy" id="499986"/>
    <lineage>
        <taxon>Eukaryota</taxon>
        <taxon>Viridiplantae</taxon>
        <taxon>Streptophyta</taxon>
        <taxon>Embryophyta</taxon>
        <taxon>Tracheophyta</taxon>
        <taxon>Spermatophyta</taxon>
        <taxon>Magnoliopsida</taxon>
        <taxon>eudicotyledons</taxon>
        <taxon>Gunneridae</taxon>
        <taxon>Pentapetalae</taxon>
        <taxon>rosids</taxon>
        <taxon>fabids</taxon>
        <taxon>Fabales</taxon>
        <taxon>Fabaceae</taxon>
        <taxon>Caesalpinioideae</taxon>
        <taxon>mimosoid clade</taxon>
        <taxon>Acacieae</taxon>
        <taxon>Acacia</taxon>
    </lineage>
</organism>
<evidence type="ECO:0008006" key="11">
    <source>
        <dbReference type="Google" id="ProtNLM"/>
    </source>
</evidence>
<dbReference type="InterPro" id="IPR036396">
    <property type="entry name" value="Cyt_P450_sf"/>
</dbReference>
<feature type="binding site" description="axial binding residue" evidence="7">
    <location>
        <position position="424"/>
    </location>
    <ligand>
        <name>heme</name>
        <dbReference type="ChEBI" id="CHEBI:30413"/>
    </ligand>
    <ligandPart>
        <name>Fe</name>
        <dbReference type="ChEBI" id="CHEBI:18248"/>
    </ligandPart>
</feature>
<dbReference type="GO" id="GO:0016705">
    <property type="term" value="F:oxidoreductase activity, acting on paired donors, with incorporation or reduction of molecular oxygen"/>
    <property type="evidence" value="ECO:0007669"/>
    <property type="project" value="InterPro"/>
</dbReference>
<sequence>MLMSILPSSSSTTEVLCYGLGLAFCAVMVLLKWNDIRYRRKGVPPGTMGWPVFGETSGFLKQGPDFMKDKRARYGNLFKTHALGSPTVISMDPKVNKNLLMNETQGLIPGYPVSMRNILGNNNIAAVHGAFHKRIRGSMLSLVGPPAIKNHLLTRTEHFMKSFLDNWAGQTIDIQDKTKQMAFFVSMNLIVDDEPKSFHEAFKAKFDNILLGTISLPINIPGTNYYKGLQAREKVNAVLKELLAKRRASDAPHDDILDQLLRWEDPKYKLNDEEIIDQIITILYSGYETVSTTTMMAIKYLHDNPKVLQELREEHFAILERKRSDDEPLTWEDYKNMSLTRAVILETSRLASVVNGVLRKTNTDVELNGFIIPKGWRVYVYTREINYDPFLYSEPFSFNPKRWLKTSLEAHPHNMLFGSGIRICPGKELGIVKISVFLHHFVTKFRWEEEEGNKLRQFPRVEAPNGLNIRVTQY</sequence>
<evidence type="ECO:0000256" key="7">
    <source>
        <dbReference type="PIRSR" id="PIRSR602401-1"/>
    </source>
</evidence>
<accession>A0AAE1J2T7</accession>
<protein>
    <recommendedName>
        <fullName evidence="11">Cytochrome P450</fullName>
    </recommendedName>
</protein>
<evidence type="ECO:0000256" key="8">
    <source>
        <dbReference type="RuleBase" id="RU000461"/>
    </source>
</evidence>
<dbReference type="Pfam" id="PF00067">
    <property type="entry name" value="p450"/>
    <property type="match status" value="1"/>
</dbReference>
<comment type="cofactor">
    <cofactor evidence="7">
        <name>heme</name>
        <dbReference type="ChEBI" id="CHEBI:30413"/>
    </cofactor>
</comment>
<dbReference type="PANTHER" id="PTHR24286:SF105">
    <property type="entry name" value="CYTOCHROME P450 85A-LIKE"/>
    <property type="match status" value="1"/>
</dbReference>
<keyword evidence="8" id="KW-0560">Oxidoreductase</keyword>
<evidence type="ECO:0000256" key="1">
    <source>
        <dbReference type="ARBA" id="ARBA00004167"/>
    </source>
</evidence>
<dbReference type="SUPFAM" id="SSF48264">
    <property type="entry name" value="Cytochrome P450"/>
    <property type="match status" value="1"/>
</dbReference>
<gene>
    <name evidence="9" type="ORF">QN277_004039</name>
</gene>
<dbReference type="PRINTS" id="PR00463">
    <property type="entry name" value="EP450I"/>
</dbReference>
<evidence type="ECO:0000256" key="5">
    <source>
        <dbReference type="ARBA" id="ARBA00022989"/>
    </source>
</evidence>
<comment type="subcellular location">
    <subcellularLocation>
        <location evidence="1">Membrane</location>
        <topology evidence="1">Single-pass membrane protein</topology>
    </subcellularLocation>
</comment>
<keyword evidence="7 8" id="KW-0349">Heme</keyword>
<comment type="caution">
    <text evidence="9">The sequence shown here is derived from an EMBL/GenBank/DDBJ whole genome shotgun (WGS) entry which is preliminary data.</text>
</comment>
<dbReference type="CDD" id="cd11043">
    <property type="entry name" value="CYP90-like"/>
    <property type="match status" value="1"/>
</dbReference>
<evidence type="ECO:0000313" key="9">
    <source>
        <dbReference type="EMBL" id="KAK4260983.1"/>
    </source>
</evidence>